<keyword evidence="1" id="KW-0812">Transmembrane</keyword>
<accession>A0A940X1I1</accession>
<comment type="caution">
    <text evidence="2">The sequence shown here is derived from an EMBL/GenBank/DDBJ whole genome shotgun (WGS) entry which is preliminary data.</text>
</comment>
<organism evidence="2 3">
    <name type="scientific">Halalkalibacter suaedae</name>
    <dbReference type="NCBI Taxonomy" id="2822140"/>
    <lineage>
        <taxon>Bacteria</taxon>
        <taxon>Bacillati</taxon>
        <taxon>Bacillota</taxon>
        <taxon>Bacilli</taxon>
        <taxon>Bacillales</taxon>
        <taxon>Bacillaceae</taxon>
        <taxon>Halalkalibacter</taxon>
    </lineage>
</organism>
<reference evidence="2" key="1">
    <citation type="submission" date="2021-03" db="EMBL/GenBank/DDBJ databases">
        <title>Bacillus suaedae sp. nov., isolated from Suaeda aralocaspica.</title>
        <authorList>
            <person name="Lei R.F.R."/>
        </authorList>
    </citation>
    <scope>NUCLEOTIDE SEQUENCE</scope>
    <source>
        <strain evidence="2">YZJH907-2</strain>
    </source>
</reference>
<proteinExistence type="predicted"/>
<sequence length="171" mass="20166">MEEKKFYNSRIFMLLALIVFGYLFFWIAKFTTYSILTFEMNWKYWAGMVVKLLFSFICLRVIVYTFKQIINPTLVITLTEAGVIVEKDKRDVEIGWEDIESYMICGKPSHSGGTLLNLYLFLNDGIASNTVPKELKIEYHFMKNKKILIKAFEENKIKELPPNYEFVKNIK</sequence>
<protein>
    <submittedName>
        <fullName evidence="2">Uncharacterized protein</fullName>
    </submittedName>
</protein>
<keyword evidence="3" id="KW-1185">Reference proteome</keyword>
<feature type="transmembrane region" description="Helical" evidence="1">
    <location>
        <begin position="42"/>
        <end position="63"/>
    </location>
</feature>
<dbReference type="Proteomes" id="UP000678228">
    <property type="component" value="Unassembled WGS sequence"/>
</dbReference>
<name>A0A940X1I1_9BACI</name>
<dbReference type="EMBL" id="JAGKSQ010000010">
    <property type="protein sequence ID" value="MBP3953124.1"/>
    <property type="molecule type" value="Genomic_DNA"/>
</dbReference>
<dbReference type="AlphaFoldDB" id="A0A940X1I1"/>
<evidence type="ECO:0000256" key="1">
    <source>
        <dbReference type="SAM" id="Phobius"/>
    </source>
</evidence>
<evidence type="ECO:0000313" key="2">
    <source>
        <dbReference type="EMBL" id="MBP3953124.1"/>
    </source>
</evidence>
<feature type="transmembrane region" description="Helical" evidence="1">
    <location>
        <begin position="12"/>
        <end position="36"/>
    </location>
</feature>
<dbReference type="RefSeq" id="WP_210598980.1">
    <property type="nucleotide sequence ID" value="NZ_JAGKSQ010000010.1"/>
</dbReference>
<keyword evidence="1" id="KW-1133">Transmembrane helix</keyword>
<evidence type="ECO:0000313" key="3">
    <source>
        <dbReference type="Proteomes" id="UP000678228"/>
    </source>
</evidence>
<keyword evidence="1" id="KW-0472">Membrane</keyword>
<gene>
    <name evidence="2" type="ORF">J7W16_18535</name>
</gene>